<feature type="chain" id="PRO_5020536077" description="TonB C-terminal domain-containing protein" evidence="1">
    <location>
        <begin position="21"/>
        <end position="145"/>
    </location>
</feature>
<dbReference type="OrthoDB" id="9812355at2"/>
<dbReference type="EMBL" id="SEWF01000041">
    <property type="protein sequence ID" value="RYU93593.1"/>
    <property type="molecule type" value="Genomic_DNA"/>
</dbReference>
<reference evidence="2 3" key="1">
    <citation type="submission" date="2019-02" db="EMBL/GenBank/DDBJ databases">
        <title>Bacterial novel species Emticicia sp. 17J42-9 isolated from soil.</title>
        <authorList>
            <person name="Jung H.-Y."/>
        </authorList>
    </citation>
    <scope>NUCLEOTIDE SEQUENCE [LARGE SCALE GENOMIC DNA]</scope>
    <source>
        <strain evidence="2 3">17J42-9</strain>
    </source>
</reference>
<keyword evidence="3" id="KW-1185">Reference proteome</keyword>
<dbReference type="SUPFAM" id="SSF74653">
    <property type="entry name" value="TolA/TonB C-terminal domain"/>
    <property type="match status" value="1"/>
</dbReference>
<gene>
    <name evidence="2" type="ORF">EWM59_21335</name>
</gene>
<dbReference type="RefSeq" id="WP_130023287.1">
    <property type="nucleotide sequence ID" value="NZ_SEWF01000041.1"/>
</dbReference>
<feature type="signal peptide" evidence="1">
    <location>
        <begin position="1"/>
        <end position="20"/>
    </location>
</feature>
<organism evidence="2 3">
    <name type="scientific">Emticicia agri</name>
    <dbReference type="NCBI Taxonomy" id="2492393"/>
    <lineage>
        <taxon>Bacteria</taxon>
        <taxon>Pseudomonadati</taxon>
        <taxon>Bacteroidota</taxon>
        <taxon>Cytophagia</taxon>
        <taxon>Cytophagales</taxon>
        <taxon>Leadbetterellaceae</taxon>
        <taxon>Emticicia</taxon>
    </lineage>
</organism>
<sequence>MLKNLTIILCLLVSMMGASVQETKVYSCESGELKVKPSPTTEFTEWLATHNEKIGKAAPASTKKTTRVTLVFVVDKEGNILNPKIWRGIGQGYDEYAHKLITSNPFKWLPGQISNKVPVSTEVYYELDYIKNNNRLMTKANEPLR</sequence>
<comment type="caution">
    <text evidence="2">The sequence shown here is derived from an EMBL/GenBank/DDBJ whole genome shotgun (WGS) entry which is preliminary data.</text>
</comment>
<accession>A0A4Q5LVU5</accession>
<dbReference type="AlphaFoldDB" id="A0A4Q5LVU5"/>
<evidence type="ECO:0008006" key="4">
    <source>
        <dbReference type="Google" id="ProtNLM"/>
    </source>
</evidence>
<proteinExistence type="predicted"/>
<dbReference type="Proteomes" id="UP000293162">
    <property type="component" value="Unassembled WGS sequence"/>
</dbReference>
<keyword evidence="1" id="KW-0732">Signal</keyword>
<evidence type="ECO:0000256" key="1">
    <source>
        <dbReference type="SAM" id="SignalP"/>
    </source>
</evidence>
<dbReference type="Gene3D" id="3.30.1150.10">
    <property type="match status" value="1"/>
</dbReference>
<evidence type="ECO:0000313" key="3">
    <source>
        <dbReference type="Proteomes" id="UP000293162"/>
    </source>
</evidence>
<evidence type="ECO:0000313" key="2">
    <source>
        <dbReference type="EMBL" id="RYU93593.1"/>
    </source>
</evidence>
<protein>
    <recommendedName>
        <fullName evidence="4">TonB C-terminal domain-containing protein</fullName>
    </recommendedName>
</protein>
<name>A0A4Q5LVU5_9BACT</name>